<keyword evidence="4 5" id="KW-0472">Membrane</keyword>
<evidence type="ECO:0000256" key="5">
    <source>
        <dbReference type="SAM" id="Phobius"/>
    </source>
</evidence>
<reference evidence="8" key="1">
    <citation type="submission" date="2017-01" db="EMBL/GenBank/DDBJ databases">
        <authorList>
            <person name="Varghese N."/>
            <person name="Submissions S."/>
        </authorList>
    </citation>
    <scope>NUCLEOTIDE SEQUENCE [LARGE SCALE GENOMIC DNA]</scope>
    <source>
        <strain evidence="8">DSM 23145</strain>
    </source>
</reference>
<dbReference type="OrthoDB" id="1248189at2"/>
<protein>
    <submittedName>
        <fullName evidence="7">RDD family protein</fullName>
    </submittedName>
</protein>
<evidence type="ECO:0000259" key="6">
    <source>
        <dbReference type="Pfam" id="PF06271"/>
    </source>
</evidence>
<evidence type="ECO:0000256" key="2">
    <source>
        <dbReference type="ARBA" id="ARBA00022692"/>
    </source>
</evidence>
<comment type="subcellular location">
    <subcellularLocation>
        <location evidence="1">Membrane</location>
        <topology evidence="1">Multi-pass membrane protein</topology>
    </subcellularLocation>
</comment>
<dbReference type="AlphaFoldDB" id="A0A1N7LKC8"/>
<evidence type="ECO:0000313" key="7">
    <source>
        <dbReference type="EMBL" id="SIS74257.1"/>
    </source>
</evidence>
<name>A0A1N7LKC8_9FLAO</name>
<evidence type="ECO:0000256" key="3">
    <source>
        <dbReference type="ARBA" id="ARBA00022989"/>
    </source>
</evidence>
<dbReference type="EMBL" id="FTOI01000005">
    <property type="protein sequence ID" value="SIS74257.1"/>
    <property type="molecule type" value="Genomic_DNA"/>
</dbReference>
<gene>
    <name evidence="7" type="ORF">SAMN05421789_105174</name>
</gene>
<dbReference type="GO" id="GO:0016020">
    <property type="term" value="C:membrane"/>
    <property type="evidence" value="ECO:0007669"/>
    <property type="project" value="UniProtKB-SubCell"/>
</dbReference>
<dbReference type="Proteomes" id="UP000185839">
    <property type="component" value="Unassembled WGS sequence"/>
</dbReference>
<accession>A0A1N7LKC8</accession>
<evidence type="ECO:0000256" key="4">
    <source>
        <dbReference type="ARBA" id="ARBA00023136"/>
    </source>
</evidence>
<keyword evidence="2 5" id="KW-0812">Transmembrane</keyword>
<proteinExistence type="predicted"/>
<evidence type="ECO:0000313" key="8">
    <source>
        <dbReference type="Proteomes" id="UP000185839"/>
    </source>
</evidence>
<keyword evidence="8" id="KW-1185">Reference proteome</keyword>
<feature type="domain" description="RDD" evidence="6">
    <location>
        <begin position="74"/>
        <end position="130"/>
    </location>
</feature>
<organism evidence="7 8">
    <name type="scientific">Kaistella chaponensis</name>
    <dbReference type="NCBI Taxonomy" id="713588"/>
    <lineage>
        <taxon>Bacteria</taxon>
        <taxon>Pseudomonadati</taxon>
        <taxon>Bacteroidota</taxon>
        <taxon>Flavobacteriia</taxon>
        <taxon>Flavobacteriales</taxon>
        <taxon>Weeksellaceae</taxon>
        <taxon>Chryseobacterium group</taxon>
        <taxon>Kaistella</taxon>
    </lineage>
</organism>
<sequence>MKISEIKERKIIHQPTQNFDEFGKRIYQEFEYDFDFDTQTEDNYAYRLFAKILDLIPVYVILCFLLHLNPLSSFFYSILIIISLNSFLEWKFGDSIGKRIFNLKVVDDFGNFPTLGKSFKRNILSIVNLFPEFYDFQDQAGVWGTRMKFSMDLNSRFSKTYVIKQKIYDKIRKILGKKTVI</sequence>
<evidence type="ECO:0000256" key="1">
    <source>
        <dbReference type="ARBA" id="ARBA00004141"/>
    </source>
</evidence>
<dbReference type="Pfam" id="PF06271">
    <property type="entry name" value="RDD"/>
    <property type="match status" value="1"/>
</dbReference>
<feature type="transmembrane region" description="Helical" evidence="5">
    <location>
        <begin position="48"/>
        <end position="68"/>
    </location>
</feature>
<dbReference type="RefSeq" id="WP_076386803.1">
    <property type="nucleotide sequence ID" value="NZ_FTOI01000005.1"/>
</dbReference>
<keyword evidence="3 5" id="KW-1133">Transmembrane helix</keyword>
<dbReference type="InterPro" id="IPR010432">
    <property type="entry name" value="RDD"/>
</dbReference>